<keyword evidence="2" id="KW-1185">Reference proteome</keyword>
<reference evidence="1 2" key="1">
    <citation type="submission" date="2018-09" db="EMBL/GenBank/DDBJ databases">
        <title>Altererythrobacter spongiae sp. nov., isolated from a marine sponge.</title>
        <authorList>
            <person name="Zhuang L."/>
            <person name="Luo L."/>
        </authorList>
    </citation>
    <scope>NUCLEOTIDE SEQUENCE [LARGE SCALE GENOMIC DNA]</scope>
    <source>
        <strain evidence="1 2">HN-Y73</strain>
    </source>
</reference>
<evidence type="ECO:0000313" key="1">
    <source>
        <dbReference type="EMBL" id="RKF20664.1"/>
    </source>
</evidence>
<gene>
    <name evidence="1" type="ORF">D6851_11065</name>
</gene>
<comment type="caution">
    <text evidence="1">The sequence shown here is derived from an EMBL/GenBank/DDBJ whole genome shotgun (WGS) entry which is preliminary data.</text>
</comment>
<accession>A0A420EJ21</accession>
<name>A0A420EJ21_9SPHN</name>
<dbReference type="AlphaFoldDB" id="A0A420EJ21"/>
<sequence length="143" mass="15417">MATTFPIEIPASYVPPLALAFAGPEEKALLVTADRPLPVSLRADTSYTDALTGTMEESGATASFSAVSGRAIWLTLSGEWSGMTMLQRSTDGTTWHNLTLSGKIWGQFTGNICEAVTFESEADTYYRLLVDILSGTLTFRIAQ</sequence>
<evidence type="ECO:0000313" key="2">
    <source>
        <dbReference type="Proteomes" id="UP000284395"/>
    </source>
</evidence>
<dbReference type="RefSeq" id="WP_120324961.1">
    <property type="nucleotide sequence ID" value="NZ_RAPF01000005.1"/>
</dbReference>
<dbReference type="OrthoDB" id="7565359at2"/>
<proteinExistence type="predicted"/>
<organism evidence="1 2">
    <name type="scientific">Altericroceibacterium spongiae</name>
    <dbReference type="NCBI Taxonomy" id="2320269"/>
    <lineage>
        <taxon>Bacteria</taxon>
        <taxon>Pseudomonadati</taxon>
        <taxon>Pseudomonadota</taxon>
        <taxon>Alphaproteobacteria</taxon>
        <taxon>Sphingomonadales</taxon>
        <taxon>Erythrobacteraceae</taxon>
        <taxon>Altericroceibacterium</taxon>
    </lineage>
</organism>
<dbReference type="Proteomes" id="UP000284395">
    <property type="component" value="Unassembled WGS sequence"/>
</dbReference>
<dbReference type="EMBL" id="RAPF01000005">
    <property type="protein sequence ID" value="RKF20664.1"/>
    <property type="molecule type" value="Genomic_DNA"/>
</dbReference>
<protein>
    <submittedName>
        <fullName evidence="1">Uncharacterized protein</fullName>
    </submittedName>
</protein>